<reference evidence="3" key="1">
    <citation type="submission" date="2021-02" db="EMBL/GenBank/DDBJ databases">
        <authorList>
            <person name="Nowell W R."/>
        </authorList>
    </citation>
    <scope>NUCLEOTIDE SEQUENCE</scope>
</reference>
<evidence type="ECO:0000313" key="5">
    <source>
        <dbReference type="Proteomes" id="UP000663845"/>
    </source>
</evidence>
<comment type="caution">
    <text evidence="3">The sequence shown here is derived from an EMBL/GenBank/DDBJ whole genome shotgun (WGS) entry which is preliminary data.</text>
</comment>
<dbReference type="EMBL" id="CAJOAZ010000566">
    <property type="protein sequence ID" value="CAF3675669.1"/>
    <property type="molecule type" value="Genomic_DNA"/>
</dbReference>
<feature type="chain" id="PRO_5036223455" description="Sodefrin repeats C" evidence="2">
    <location>
        <begin position="21"/>
        <end position="572"/>
    </location>
</feature>
<feature type="signal peptide" evidence="2">
    <location>
        <begin position="1"/>
        <end position="20"/>
    </location>
</feature>
<evidence type="ECO:0000256" key="2">
    <source>
        <dbReference type="SAM" id="SignalP"/>
    </source>
</evidence>
<evidence type="ECO:0000313" key="3">
    <source>
        <dbReference type="EMBL" id="CAF0857267.1"/>
    </source>
</evidence>
<dbReference type="AlphaFoldDB" id="A0A813WU57"/>
<protein>
    <recommendedName>
        <fullName evidence="6">Sodefrin repeats C</fullName>
    </recommendedName>
</protein>
<keyword evidence="2" id="KW-0732">Signal</keyword>
<organism evidence="3 5">
    <name type="scientific">Adineta steineri</name>
    <dbReference type="NCBI Taxonomy" id="433720"/>
    <lineage>
        <taxon>Eukaryota</taxon>
        <taxon>Metazoa</taxon>
        <taxon>Spiralia</taxon>
        <taxon>Gnathifera</taxon>
        <taxon>Rotifera</taxon>
        <taxon>Eurotatoria</taxon>
        <taxon>Bdelloidea</taxon>
        <taxon>Adinetida</taxon>
        <taxon>Adinetidae</taxon>
        <taxon>Adineta</taxon>
    </lineage>
</organism>
<evidence type="ECO:0000313" key="4">
    <source>
        <dbReference type="EMBL" id="CAF3675669.1"/>
    </source>
</evidence>
<sequence>MMTNHWIFLILVLWAVPSTSLVCQECFCSLADIGVCDCSPTVTAPDGSHCLIIEDLHPENPYVLLTYAETNSSYVRIKDTYYIIMDESIYLNETTNTWNTKTKRVVHGCDWNNCNQLALYQALPDTFKLTINDAWLNENIYGDGSITECNTCSNQTCGINIEHNLCPITTCENSTRCSMYNLWHDVDTGESCYASRCALPEFSDEYNEDNEKYQVQVEAIVYLAKDRSKYDIWELDVYCAANNCTRPTIFQEVSQQLHLEIGDLSAFPPIRPFPIETTTPIPNPLKCYSCDCFDVSTCPCSSTVVSSLDYTYCIIVREHYGQDVWTSLGHIDQNSTLAYIQEFPYLLAEESILYDEQLMRWNTTTNYVVYGCNYDLCNHPSLIPLVPNSFQMRLPEDWLNANVKGTGQPVRNCHECPEQAQCGTSDFLDASRCPIRECNTTCLVSDIFDKPNDDLQCYQSFCAPPNSDDYYIDTHRVDIEGLLNLNKQPRTVELWEVDIYCRADDCSRPEIFSELKSNLSVVIGDLGPLDPQTSTSSQSTNNPTTTAQTTNNPPTTTSTASPLSGANLFILS</sequence>
<name>A0A813WU57_9BILA</name>
<dbReference type="Proteomes" id="UP000663844">
    <property type="component" value="Unassembled WGS sequence"/>
</dbReference>
<evidence type="ECO:0008006" key="6">
    <source>
        <dbReference type="Google" id="ProtNLM"/>
    </source>
</evidence>
<feature type="region of interest" description="Disordered" evidence="1">
    <location>
        <begin position="527"/>
        <end position="566"/>
    </location>
</feature>
<dbReference type="Proteomes" id="UP000663845">
    <property type="component" value="Unassembled WGS sequence"/>
</dbReference>
<dbReference type="EMBL" id="CAJNOG010000055">
    <property type="protein sequence ID" value="CAF0857267.1"/>
    <property type="molecule type" value="Genomic_DNA"/>
</dbReference>
<accession>A0A813WU57</accession>
<evidence type="ECO:0000256" key="1">
    <source>
        <dbReference type="SAM" id="MobiDB-lite"/>
    </source>
</evidence>
<feature type="compositionally biased region" description="Low complexity" evidence="1">
    <location>
        <begin position="531"/>
        <end position="562"/>
    </location>
</feature>
<gene>
    <name evidence="3" type="ORF">JYZ213_LOCUS8232</name>
    <name evidence="4" type="ORF">OXD698_LOCUS10561</name>
</gene>
<proteinExistence type="predicted"/>